<reference evidence="2" key="1">
    <citation type="submission" date="2024-10" db="EMBL/GenBank/DDBJ databases">
        <authorList>
            <person name="Ryan C."/>
        </authorList>
    </citation>
    <scope>NUCLEOTIDE SEQUENCE [LARGE SCALE GENOMIC DNA]</scope>
</reference>
<feature type="transmembrane region" description="Helical" evidence="1">
    <location>
        <begin position="532"/>
        <end position="554"/>
    </location>
</feature>
<organism evidence="2 3">
    <name type="scientific">Urochloa decumbens</name>
    <dbReference type="NCBI Taxonomy" id="240449"/>
    <lineage>
        <taxon>Eukaryota</taxon>
        <taxon>Viridiplantae</taxon>
        <taxon>Streptophyta</taxon>
        <taxon>Embryophyta</taxon>
        <taxon>Tracheophyta</taxon>
        <taxon>Spermatophyta</taxon>
        <taxon>Magnoliopsida</taxon>
        <taxon>Liliopsida</taxon>
        <taxon>Poales</taxon>
        <taxon>Poaceae</taxon>
        <taxon>PACMAD clade</taxon>
        <taxon>Panicoideae</taxon>
        <taxon>Panicodae</taxon>
        <taxon>Paniceae</taxon>
        <taxon>Melinidinae</taxon>
        <taxon>Urochloa</taxon>
    </lineage>
</organism>
<keyword evidence="1" id="KW-0472">Membrane</keyword>
<dbReference type="Pfam" id="PF03140">
    <property type="entry name" value="DUF247"/>
    <property type="match status" value="1"/>
</dbReference>
<sequence>MARVRYEQAAAAANTASVQLDEDEDLRWLYRVRETLEQSSAEQLGAAARVFDVPRALRDSKPEAYAPQHFALGPYHHQRRPELRDMERYKLAAAKRAERLFAGGRGVGHLAQRLLELQAELRAPYHRMLELGDETLAWMMAIDTCFLLDFLESYHRGRRDDEAATVMVVSSATNWINATVRDAMMIENQLPLRVLAEAAQLRHAAATTHATLRADLGRFIKHVSPIKMDAGVAVSVDLDKDAHLLELLYHFLIPRDAVFDEDSKDPLLPAPQAQAQDRSIVDYDPEEQLLEVMPEQLGGGVQQPSSQRDEQGNTVTKAISQVSSRLNVENLISRPMRSVTRRLPALPGLVSVVRKLASNVDVNAILSNMNMDGVATTNTPLAKEIKIPSVEQLAKCGVRFVPAPEGIRGIAFDAAAATLHLPVITLDANTEVVLRNLMAYEAVAVRGPLVLSRYTEMMNGIVDTTRDVRILRRSGVLVNRMKSNREAADMWNGMCRAARVSRVSRLDAVVRAVNEHRDRAPAVRLRKMLKRYVFGSWKVLTLLASVVLLVMTGLEAFCSAYPCHDSWFGDMLQLSSDDP</sequence>
<evidence type="ECO:0000313" key="2">
    <source>
        <dbReference type="EMBL" id="CAL5033581.1"/>
    </source>
</evidence>
<keyword evidence="3" id="KW-1185">Reference proteome</keyword>
<dbReference type="InterPro" id="IPR004158">
    <property type="entry name" value="DUF247_pln"/>
</dbReference>
<proteinExistence type="predicted"/>
<gene>
    <name evidence="2" type="ORF">URODEC1_LOCUS82735</name>
</gene>
<dbReference type="AlphaFoldDB" id="A0ABC9D817"/>
<dbReference type="PANTHER" id="PTHR31549:SF277">
    <property type="entry name" value="OS08G0167400 PROTEIN"/>
    <property type="match status" value="1"/>
</dbReference>
<protein>
    <submittedName>
        <fullName evidence="2">Uncharacterized protein</fullName>
    </submittedName>
</protein>
<keyword evidence="1" id="KW-0812">Transmembrane</keyword>
<dbReference type="Proteomes" id="UP001497457">
    <property type="component" value="Chromosome 31b"/>
</dbReference>
<dbReference type="PANTHER" id="PTHR31549">
    <property type="entry name" value="PROTEIN, PUTATIVE (DUF247)-RELATED-RELATED"/>
    <property type="match status" value="1"/>
</dbReference>
<name>A0ABC9D817_9POAL</name>
<evidence type="ECO:0000256" key="1">
    <source>
        <dbReference type="SAM" id="Phobius"/>
    </source>
</evidence>
<evidence type="ECO:0000313" key="3">
    <source>
        <dbReference type="Proteomes" id="UP001497457"/>
    </source>
</evidence>
<dbReference type="EMBL" id="OZ075141">
    <property type="protein sequence ID" value="CAL5033581.1"/>
    <property type="molecule type" value="Genomic_DNA"/>
</dbReference>
<keyword evidence="1" id="KW-1133">Transmembrane helix</keyword>
<accession>A0ABC9D817</accession>